<dbReference type="InterPro" id="IPR005123">
    <property type="entry name" value="Oxoglu/Fe-dep_dioxygenase_dom"/>
</dbReference>
<keyword evidence="5" id="KW-1185">Reference proteome</keyword>
<feature type="domain" description="Fe2OG dioxygenase" evidence="3">
    <location>
        <begin position="142"/>
        <end position="238"/>
    </location>
</feature>
<dbReference type="AlphaFoldDB" id="A0AAW2YU91"/>
<dbReference type="Proteomes" id="UP001431209">
    <property type="component" value="Unassembled WGS sequence"/>
</dbReference>
<accession>A0AAW2YU91</accession>
<dbReference type="SUPFAM" id="SSF68906">
    <property type="entry name" value="SAP domain"/>
    <property type="match status" value="1"/>
</dbReference>
<proteinExistence type="predicted"/>
<feature type="domain" description="SAP" evidence="2">
    <location>
        <begin position="332"/>
        <end position="366"/>
    </location>
</feature>
<protein>
    <recommendedName>
        <fullName evidence="6">Fe2OG dioxygenase domain-containing protein</fullName>
    </recommendedName>
</protein>
<dbReference type="EMBL" id="JAOPGA020000651">
    <property type="protein sequence ID" value="KAL0480360.1"/>
    <property type="molecule type" value="Genomic_DNA"/>
</dbReference>
<evidence type="ECO:0000259" key="3">
    <source>
        <dbReference type="PROSITE" id="PS51471"/>
    </source>
</evidence>
<feature type="region of interest" description="Disordered" evidence="1">
    <location>
        <begin position="369"/>
        <end position="398"/>
    </location>
</feature>
<dbReference type="PROSITE" id="PS51471">
    <property type="entry name" value="FE2OG_OXY"/>
    <property type="match status" value="1"/>
</dbReference>
<dbReference type="SMART" id="SM00513">
    <property type="entry name" value="SAP"/>
    <property type="match status" value="1"/>
</dbReference>
<dbReference type="Pfam" id="PF13640">
    <property type="entry name" value="2OG-FeII_Oxy_3"/>
    <property type="match status" value="1"/>
</dbReference>
<gene>
    <name evidence="4" type="ORF">AKO1_007073</name>
</gene>
<evidence type="ECO:0000313" key="5">
    <source>
        <dbReference type="Proteomes" id="UP001431209"/>
    </source>
</evidence>
<evidence type="ECO:0000259" key="2">
    <source>
        <dbReference type="PROSITE" id="PS50800"/>
    </source>
</evidence>
<dbReference type="PROSITE" id="PS50800">
    <property type="entry name" value="SAP"/>
    <property type="match status" value="1"/>
</dbReference>
<sequence>MKRSVNEISTQDVEIVGEKDITTFLDNEVMQTEFCVEGSSDISQPNLKIDGKTELKIPLNNNMVDTLIKLSSVAPVGVGSETVVDPTIRKGYDIDASRIKREMNYTSSQREKNIWVDLFSGSCYGGKLDEMFKQEFARSTVHIKPYKLLVYEQGQFFKPHRDTQRDKHQFASIVLFLPGVSYTGGDFIIRHMGKEKVYNFQDPNKLHYICFYTDCEHEITPIISGRRVTMTFNVFCNKEFIPRVPVTENDLAIKFHNLVMSVLRSSDRPIGFLLNHRYSLATMSPDKLKGKDLLIYQMLATRTAERKLWRFSGIKKKINNDKSIDEIDPNKYHTKTIPELKELLKPRGLKVGGKKFELIARLLLDDEQKKPKGSTSAQDSTKEAGSNEEEDLGKSSQPVIPTLPLSFDVSIIPVEISADGQGGVTDRGPTEGPEYYLELGFEGGVEFKVKSGSNEIACATYANYPLANIKQKSGSVSIVYGFEGLLEIPTSKKKLMPTGNCGIEFALQYTHAMMIVKSSPDQAAVENPSKIQKIG</sequence>
<dbReference type="InterPro" id="IPR044862">
    <property type="entry name" value="Pro_4_hyd_alph_FE2OG_OXY"/>
</dbReference>
<dbReference type="Gene3D" id="2.60.120.620">
    <property type="entry name" value="q2cbj1_9rhob like domain"/>
    <property type="match status" value="1"/>
</dbReference>
<organism evidence="4 5">
    <name type="scientific">Acrasis kona</name>
    <dbReference type="NCBI Taxonomy" id="1008807"/>
    <lineage>
        <taxon>Eukaryota</taxon>
        <taxon>Discoba</taxon>
        <taxon>Heterolobosea</taxon>
        <taxon>Tetramitia</taxon>
        <taxon>Eutetramitia</taxon>
        <taxon>Acrasidae</taxon>
        <taxon>Acrasis</taxon>
    </lineage>
</organism>
<evidence type="ECO:0000313" key="4">
    <source>
        <dbReference type="EMBL" id="KAL0480360.1"/>
    </source>
</evidence>
<evidence type="ECO:0008006" key="6">
    <source>
        <dbReference type="Google" id="ProtNLM"/>
    </source>
</evidence>
<dbReference type="InterPro" id="IPR003034">
    <property type="entry name" value="SAP_dom"/>
</dbReference>
<dbReference type="InterPro" id="IPR036361">
    <property type="entry name" value="SAP_dom_sf"/>
</dbReference>
<reference evidence="4 5" key="1">
    <citation type="submission" date="2024-03" db="EMBL/GenBank/DDBJ databases">
        <title>The Acrasis kona genome and developmental transcriptomes reveal deep origins of eukaryotic multicellular pathways.</title>
        <authorList>
            <person name="Sheikh S."/>
            <person name="Fu C.-J."/>
            <person name="Brown M.W."/>
            <person name="Baldauf S.L."/>
        </authorList>
    </citation>
    <scope>NUCLEOTIDE SEQUENCE [LARGE SCALE GENOMIC DNA]</scope>
    <source>
        <strain evidence="4 5">ATCC MYA-3509</strain>
    </source>
</reference>
<dbReference type="PANTHER" id="PTHR33099">
    <property type="entry name" value="FE2OG DIOXYGENASE DOMAIN-CONTAINING PROTEIN"/>
    <property type="match status" value="1"/>
</dbReference>
<comment type="caution">
    <text evidence="4">The sequence shown here is derived from an EMBL/GenBank/DDBJ whole genome shotgun (WGS) entry which is preliminary data.</text>
</comment>
<dbReference type="Gene3D" id="1.10.720.30">
    <property type="entry name" value="SAP domain"/>
    <property type="match status" value="1"/>
</dbReference>
<evidence type="ECO:0000256" key="1">
    <source>
        <dbReference type="SAM" id="MobiDB-lite"/>
    </source>
</evidence>
<name>A0AAW2YU91_9EUKA</name>
<dbReference type="PANTHER" id="PTHR33099:SF11">
    <property type="entry name" value="FE2OG DIOXYGENASE DOMAIN-CONTAINING PROTEIN"/>
    <property type="match status" value="1"/>
</dbReference>
<dbReference type="Pfam" id="PF02037">
    <property type="entry name" value="SAP"/>
    <property type="match status" value="1"/>
</dbReference>